<evidence type="ECO:0000313" key="2">
    <source>
        <dbReference type="Proteomes" id="UP000029981"/>
    </source>
</evidence>
<evidence type="ECO:0000313" key="1">
    <source>
        <dbReference type="EMBL" id="KGN51226.1"/>
    </source>
</evidence>
<sequence>MAAKTSTKFPFTLGTIQSLTMLDNGGTFIDQAPNAIARLKSLETLNCERLSKNIWWSLNDLVGSNDVLPIRDLNLSDCNIVDEDIRDDIKCLFLLEILDLSKNSFVRLKQSLPRLTNLIALYLNDCFNIQPQLLPKLPTSLHNVGGQNS</sequence>
<proteinExistence type="predicted"/>
<dbReference type="InterPro" id="IPR032675">
    <property type="entry name" value="LRR_dom_sf"/>
</dbReference>
<name>A0A0A0KU16_CUCSA</name>
<dbReference type="SUPFAM" id="SSF52047">
    <property type="entry name" value="RNI-like"/>
    <property type="match status" value="1"/>
</dbReference>
<organism evidence="1 2">
    <name type="scientific">Cucumis sativus</name>
    <name type="common">Cucumber</name>
    <dbReference type="NCBI Taxonomy" id="3659"/>
    <lineage>
        <taxon>Eukaryota</taxon>
        <taxon>Viridiplantae</taxon>
        <taxon>Streptophyta</taxon>
        <taxon>Embryophyta</taxon>
        <taxon>Tracheophyta</taxon>
        <taxon>Spermatophyta</taxon>
        <taxon>Magnoliopsida</taxon>
        <taxon>eudicotyledons</taxon>
        <taxon>Gunneridae</taxon>
        <taxon>Pentapetalae</taxon>
        <taxon>rosids</taxon>
        <taxon>fabids</taxon>
        <taxon>Cucurbitales</taxon>
        <taxon>Cucurbitaceae</taxon>
        <taxon>Benincaseae</taxon>
        <taxon>Cucumis</taxon>
    </lineage>
</organism>
<dbReference type="Gramene" id="KGN51226">
    <property type="protein sequence ID" value="KGN51226"/>
    <property type="gene ID" value="Csa_5G495930"/>
</dbReference>
<dbReference type="AlphaFoldDB" id="A0A0A0KU16"/>
<reference evidence="1 2" key="1">
    <citation type="journal article" date="2009" name="Nat. Genet.">
        <title>The genome of the cucumber, Cucumis sativus L.</title>
        <authorList>
            <person name="Huang S."/>
            <person name="Li R."/>
            <person name="Zhang Z."/>
            <person name="Li L."/>
            <person name="Gu X."/>
            <person name="Fan W."/>
            <person name="Lucas W.J."/>
            <person name="Wang X."/>
            <person name="Xie B."/>
            <person name="Ni P."/>
            <person name="Ren Y."/>
            <person name="Zhu H."/>
            <person name="Li J."/>
            <person name="Lin K."/>
            <person name="Jin W."/>
            <person name="Fei Z."/>
            <person name="Li G."/>
            <person name="Staub J."/>
            <person name="Kilian A."/>
            <person name="van der Vossen E.A."/>
            <person name="Wu Y."/>
            <person name="Guo J."/>
            <person name="He J."/>
            <person name="Jia Z."/>
            <person name="Ren Y."/>
            <person name="Tian G."/>
            <person name="Lu Y."/>
            <person name="Ruan J."/>
            <person name="Qian W."/>
            <person name="Wang M."/>
            <person name="Huang Q."/>
            <person name="Li B."/>
            <person name="Xuan Z."/>
            <person name="Cao J."/>
            <person name="Asan"/>
            <person name="Wu Z."/>
            <person name="Zhang J."/>
            <person name="Cai Q."/>
            <person name="Bai Y."/>
            <person name="Zhao B."/>
            <person name="Han Y."/>
            <person name="Li Y."/>
            <person name="Li X."/>
            <person name="Wang S."/>
            <person name="Shi Q."/>
            <person name="Liu S."/>
            <person name="Cho W.K."/>
            <person name="Kim J.Y."/>
            <person name="Xu Y."/>
            <person name="Heller-Uszynska K."/>
            <person name="Miao H."/>
            <person name="Cheng Z."/>
            <person name="Zhang S."/>
            <person name="Wu J."/>
            <person name="Yang Y."/>
            <person name="Kang H."/>
            <person name="Li M."/>
            <person name="Liang H."/>
            <person name="Ren X."/>
            <person name="Shi Z."/>
            <person name="Wen M."/>
            <person name="Jian M."/>
            <person name="Yang H."/>
            <person name="Zhang G."/>
            <person name="Yang Z."/>
            <person name="Chen R."/>
            <person name="Liu S."/>
            <person name="Li J."/>
            <person name="Ma L."/>
            <person name="Liu H."/>
            <person name="Zhou Y."/>
            <person name="Zhao J."/>
            <person name="Fang X."/>
            <person name="Li G."/>
            <person name="Fang L."/>
            <person name="Li Y."/>
            <person name="Liu D."/>
            <person name="Zheng H."/>
            <person name="Zhang Y."/>
            <person name="Qin N."/>
            <person name="Li Z."/>
            <person name="Yang G."/>
            <person name="Yang S."/>
            <person name="Bolund L."/>
            <person name="Kristiansen K."/>
            <person name="Zheng H."/>
            <person name="Li S."/>
            <person name="Zhang X."/>
            <person name="Yang H."/>
            <person name="Wang J."/>
            <person name="Sun R."/>
            <person name="Zhang B."/>
            <person name="Jiang S."/>
            <person name="Wang J."/>
            <person name="Du Y."/>
            <person name="Li S."/>
        </authorList>
    </citation>
    <scope>NUCLEOTIDE SEQUENCE [LARGE SCALE GENOMIC DNA]</scope>
    <source>
        <strain evidence="2">cv. 9930</strain>
    </source>
</reference>
<reference evidence="1 2" key="4">
    <citation type="journal article" date="2011" name="BMC Genomics">
        <title>RNA-Seq improves annotation of protein-coding genes in the cucumber genome.</title>
        <authorList>
            <person name="Li Z."/>
            <person name="Zhang Z."/>
            <person name="Yan P."/>
            <person name="Huang S."/>
            <person name="Fei Z."/>
            <person name="Lin K."/>
        </authorList>
    </citation>
    <scope>NUCLEOTIDE SEQUENCE [LARGE SCALE GENOMIC DNA]</scope>
    <source>
        <strain evidence="2">cv. 9930</strain>
    </source>
</reference>
<keyword evidence="2" id="KW-1185">Reference proteome</keyword>
<accession>A0A0A0KU16</accession>
<protein>
    <submittedName>
        <fullName evidence="1">Uncharacterized protein</fullName>
    </submittedName>
</protein>
<reference evidence="1 2" key="3">
    <citation type="journal article" date="2010" name="BMC Genomics">
        <title>Transcriptome sequencing and comparative analysis of cucumber flowers with different sex types.</title>
        <authorList>
            <person name="Guo S."/>
            <person name="Zheng Y."/>
            <person name="Joung J.G."/>
            <person name="Liu S."/>
            <person name="Zhang Z."/>
            <person name="Crasta O.R."/>
            <person name="Sobral B.W."/>
            <person name="Xu Y."/>
            <person name="Huang S."/>
            <person name="Fei Z."/>
        </authorList>
    </citation>
    <scope>NUCLEOTIDE SEQUENCE [LARGE SCALE GENOMIC DNA]</scope>
    <source>
        <strain evidence="2">cv. 9930</strain>
    </source>
</reference>
<gene>
    <name evidence="1" type="ORF">Csa_5G495930</name>
</gene>
<dbReference type="Gene3D" id="3.80.10.10">
    <property type="entry name" value="Ribonuclease Inhibitor"/>
    <property type="match status" value="1"/>
</dbReference>
<dbReference type="Proteomes" id="UP000029981">
    <property type="component" value="Chromosome 5"/>
</dbReference>
<dbReference type="EMBL" id="CM002926">
    <property type="protein sequence ID" value="KGN51226.1"/>
    <property type="molecule type" value="Genomic_DNA"/>
</dbReference>
<reference evidence="1 2" key="2">
    <citation type="journal article" date="2009" name="PLoS ONE">
        <title>An integrated genetic and cytogenetic map of the cucumber genome.</title>
        <authorList>
            <person name="Ren Y."/>
            <person name="Zhang Z."/>
            <person name="Liu J."/>
            <person name="Staub J.E."/>
            <person name="Han Y."/>
            <person name="Cheng Z."/>
            <person name="Li X."/>
            <person name="Lu J."/>
            <person name="Miao H."/>
            <person name="Kang H."/>
            <person name="Xie B."/>
            <person name="Gu X."/>
            <person name="Wang X."/>
            <person name="Du Y."/>
            <person name="Jin W."/>
            <person name="Huang S."/>
        </authorList>
    </citation>
    <scope>NUCLEOTIDE SEQUENCE [LARGE SCALE GENOMIC DNA]</scope>
    <source>
        <strain evidence="2">cv. 9930</strain>
    </source>
</reference>